<evidence type="ECO:0000313" key="2">
    <source>
        <dbReference type="EMBL" id="CAI8006418.1"/>
    </source>
</evidence>
<dbReference type="PANTHER" id="PTHR43685:SF2">
    <property type="entry name" value="GLYCOSYLTRANSFERASE 2-LIKE DOMAIN-CONTAINING PROTEIN"/>
    <property type="match status" value="1"/>
</dbReference>
<keyword evidence="3" id="KW-1185">Reference proteome</keyword>
<feature type="domain" description="Glycosyltransferase 2-like" evidence="1">
    <location>
        <begin position="2"/>
        <end position="144"/>
    </location>
</feature>
<reference evidence="2" key="1">
    <citation type="submission" date="2023-03" db="EMBL/GenBank/DDBJ databases">
        <authorList>
            <person name="Steffen K."/>
            <person name="Cardenas P."/>
        </authorList>
    </citation>
    <scope>NUCLEOTIDE SEQUENCE</scope>
</reference>
<proteinExistence type="predicted"/>
<name>A0AA35R7S6_GEOBA</name>
<evidence type="ECO:0000313" key="3">
    <source>
        <dbReference type="Proteomes" id="UP001174909"/>
    </source>
</evidence>
<dbReference type="AlphaFoldDB" id="A0AA35R7S6"/>
<dbReference type="InterPro" id="IPR001173">
    <property type="entry name" value="Glyco_trans_2-like"/>
</dbReference>
<protein>
    <submittedName>
        <fullName evidence="2">Uncharacterized glycosyltransferase RC0461</fullName>
    </submittedName>
</protein>
<comment type="caution">
    <text evidence="2">The sequence shown here is derived from an EMBL/GenBank/DDBJ whole genome shotgun (WGS) entry which is preliminary data.</text>
</comment>
<sequence>MEAIDSVRAQTYAPIELIVVDDGSTDGTSERLSGEPGVRLLRIDHTGCPGAVRNAGVAIATGDHLAFLDSDDLWMPDKLAVQMELLRGRPEVPIVHCREHWVRGGRTVSQADQRHRRDGRLFADAVRKCVIGPSTVVLHRAVLREVGGFREDLEIAEDYELWLRVTARFPVAYCDRPLVTKRAGHGDQLSERYGQIERFRIAALAPLVAADRA</sequence>
<dbReference type="Proteomes" id="UP001174909">
    <property type="component" value="Unassembled WGS sequence"/>
</dbReference>
<dbReference type="Pfam" id="PF00535">
    <property type="entry name" value="Glycos_transf_2"/>
    <property type="match status" value="1"/>
</dbReference>
<dbReference type="InterPro" id="IPR029044">
    <property type="entry name" value="Nucleotide-diphossugar_trans"/>
</dbReference>
<gene>
    <name evidence="2" type="ORF">GBAR_LOCUS4707</name>
</gene>
<dbReference type="PANTHER" id="PTHR43685">
    <property type="entry name" value="GLYCOSYLTRANSFERASE"/>
    <property type="match status" value="1"/>
</dbReference>
<dbReference type="InterPro" id="IPR050834">
    <property type="entry name" value="Glycosyltransf_2"/>
</dbReference>
<evidence type="ECO:0000259" key="1">
    <source>
        <dbReference type="Pfam" id="PF00535"/>
    </source>
</evidence>
<dbReference type="EMBL" id="CASHTH010000686">
    <property type="protein sequence ID" value="CAI8006418.1"/>
    <property type="molecule type" value="Genomic_DNA"/>
</dbReference>
<dbReference type="Gene3D" id="3.90.550.10">
    <property type="entry name" value="Spore Coat Polysaccharide Biosynthesis Protein SpsA, Chain A"/>
    <property type="match status" value="1"/>
</dbReference>
<accession>A0AA35R7S6</accession>
<dbReference type="SUPFAM" id="SSF53448">
    <property type="entry name" value="Nucleotide-diphospho-sugar transferases"/>
    <property type="match status" value="1"/>
</dbReference>
<organism evidence="2 3">
    <name type="scientific">Geodia barretti</name>
    <name type="common">Barrett's horny sponge</name>
    <dbReference type="NCBI Taxonomy" id="519541"/>
    <lineage>
        <taxon>Eukaryota</taxon>
        <taxon>Metazoa</taxon>
        <taxon>Porifera</taxon>
        <taxon>Demospongiae</taxon>
        <taxon>Heteroscleromorpha</taxon>
        <taxon>Tetractinellida</taxon>
        <taxon>Astrophorina</taxon>
        <taxon>Geodiidae</taxon>
        <taxon>Geodia</taxon>
    </lineage>
</organism>